<evidence type="ECO:0000256" key="2">
    <source>
        <dbReference type="ARBA" id="ARBA00022857"/>
    </source>
</evidence>
<comment type="similarity">
    <text evidence="1">Belongs to the NmrA-type oxidoreductase family.</text>
</comment>
<evidence type="ECO:0000313" key="5">
    <source>
        <dbReference type="Proteomes" id="UP000006352"/>
    </source>
</evidence>
<keyword evidence="5" id="KW-1185">Reference proteome</keyword>
<organism evidence="4 5">
    <name type="scientific">Fibroporia radiculosa</name>
    <dbReference type="NCBI Taxonomy" id="599839"/>
    <lineage>
        <taxon>Eukaryota</taxon>
        <taxon>Fungi</taxon>
        <taxon>Dikarya</taxon>
        <taxon>Basidiomycota</taxon>
        <taxon>Agaricomycotina</taxon>
        <taxon>Agaricomycetes</taxon>
        <taxon>Polyporales</taxon>
        <taxon>Fibroporiaceae</taxon>
        <taxon>Fibroporia</taxon>
    </lineage>
</organism>
<protein>
    <recommendedName>
        <fullName evidence="3">NmrA-like domain-containing protein</fullName>
    </recommendedName>
</protein>
<sequence>MSTITGNSKKLILIIGATGAQGIAVINKLLAPGEDGSPSPYSVRALTRNPEHARAKDLASRGVEIAQGRFDDFKAVAAALQGVYGAFVNTDSFTVSEEKEVWSGIRIFELAKQAGVKHYVWSSLEYVSKLTNYNPEYRCLHYDGKGRVADFMQAQPSVVSDSGMTWSTITSGPYMDMLNIYTFGPIKRRADGTFVFATPVGKGHVPMIALSDFGHFARYTFDNRALTSGKDLKIGSDWVGWDYLVSTFIKVTGQKAEVVNQSLDDWFDNYEGVDQPVSNEGTGAEHVSWKTNFTGWWSMYRDDVIKRDWEWIRKVNPNGYTLETWMRANNYGEGSGQMLLKNIEDGHRVTLNQARIAQL</sequence>
<dbReference type="CDD" id="cd05251">
    <property type="entry name" value="NmrA_like_SDR_a"/>
    <property type="match status" value="1"/>
</dbReference>
<dbReference type="InterPro" id="IPR051164">
    <property type="entry name" value="NmrA-like_oxidored"/>
</dbReference>
<evidence type="ECO:0000256" key="1">
    <source>
        <dbReference type="ARBA" id="ARBA00006328"/>
    </source>
</evidence>
<dbReference type="PANTHER" id="PTHR42748:SF14">
    <property type="entry name" value="SNOAL-LIKE DOMAIN-CONTAINING PROTEIN"/>
    <property type="match status" value="1"/>
</dbReference>
<keyword evidence="2" id="KW-0521">NADP</keyword>
<name>J4H118_9APHY</name>
<dbReference type="InParanoid" id="J4H118"/>
<dbReference type="AlphaFoldDB" id="J4H118"/>
<dbReference type="PANTHER" id="PTHR42748">
    <property type="entry name" value="NITROGEN METABOLITE REPRESSION PROTEIN NMRA FAMILY MEMBER"/>
    <property type="match status" value="1"/>
</dbReference>
<dbReference type="Gene3D" id="3.90.25.10">
    <property type="entry name" value="UDP-galactose 4-epimerase, domain 1"/>
    <property type="match status" value="1"/>
</dbReference>
<dbReference type="Gene3D" id="3.40.50.720">
    <property type="entry name" value="NAD(P)-binding Rossmann-like Domain"/>
    <property type="match status" value="1"/>
</dbReference>
<dbReference type="SUPFAM" id="SSF51735">
    <property type="entry name" value="NAD(P)-binding Rossmann-fold domains"/>
    <property type="match status" value="1"/>
</dbReference>
<gene>
    <name evidence="4" type="ORF">FIBRA_01335</name>
</gene>
<evidence type="ECO:0000313" key="4">
    <source>
        <dbReference type="EMBL" id="CCL99319.1"/>
    </source>
</evidence>
<dbReference type="OrthoDB" id="300709at2759"/>
<feature type="domain" description="NmrA-like" evidence="3">
    <location>
        <begin position="9"/>
        <end position="262"/>
    </location>
</feature>
<proteinExistence type="inferred from homology"/>
<dbReference type="Pfam" id="PF05368">
    <property type="entry name" value="NmrA"/>
    <property type="match status" value="1"/>
</dbReference>
<dbReference type="STRING" id="599839.J4H118"/>
<dbReference type="GeneID" id="24094230"/>
<dbReference type="EMBL" id="HE796927">
    <property type="protein sequence ID" value="CCL99319.1"/>
    <property type="molecule type" value="Genomic_DNA"/>
</dbReference>
<dbReference type="InterPro" id="IPR036291">
    <property type="entry name" value="NAD(P)-bd_dom_sf"/>
</dbReference>
<dbReference type="RefSeq" id="XP_012178602.1">
    <property type="nucleotide sequence ID" value="XM_012323212.1"/>
</dbReference>
<reference evidence="4 5" key="1">
    <citation type="journal article" date="2012" name="Appl. Environ. Microbiol.">
        <title>Short-read sequencing for genomic analysis of the brown rot fungus Fibroporia radiculosa.</title>
        <authorList>
            <person name="Tang J.D."/>
            <person name="Perkins A.D."/>
            <person name="Sonstegard T.S."/>
            <person name="Schroeder S.G."/>
            <person name="Burgess S.C."/>
            <person name="Diehl S.V."/>
        </authorList>
    </citation>
    <scope>NUCLEOTIDE SEQUENCE [LARGE SCALE GENOMIC DNA]</scope>
    <source>
        <strain evidence="4 5">TFFH 294</strain>
    </source>
</reference>
<dbReference type="GO" id="GO:0005634">
    <property type="term" value="C:nucleus"/>
    <property type="evidence" value="ECO:0007669"/>
    <property type="project" value="TreeGrafter"/>
</dbReference>
<evidence type="ECO:0000259" key="3">
    <source>
        <dbReference type="Pfam" id="PF05368"/>
    </source>
</evidence>
<dbReference type="Proteomes" id="UP000006352">
    <property type="component" value="Unassembled WGS sequence"/>
</dbReference>
<accession>J4H118</accession>
<dbReference type="HOGENOM" id="CLU_007383_8_0_1"/>
<dbReference type="InterPro" id="IPR008030">
    <property type="entry name" value="NmrA-like"/>
</dbReference>